<dbReference type="SUPFAM" id="SSF88723">
    <property type="entry name" value="PIN domain-like"/>
    <property type="match status" value="1"/>
</dbReference>
<dbReference type="Gene3D" id="3.40.50.1010">
    <property type="entry name" value="5'-nuclease"/>
    <property type="match status" value="1"/>
</dbReference>
<dbReference type="CDD" id="cd09873">
    <property type="entry name" value="PIN_Pae0151-like"/>
    <property type="match status" value="1"/>
</dbReference>
<organism evidence="8 9">
    <name type="scientific">Candidatus Nitrospira inopinata</name>
    <dbReference type="NCBI Taxonomy" id="1715989"/>
    <lineage>
        <taxon>Bacteria</taxon>
        <taxon>Pseudomonadati</taxon>
        <taxon>Nitrospirota</taxon>
        <taxon>Nitrospiria</taxon>
        <taxon>Nitrospirales</taxon>
        <taxon>Nitrospiraceae</taxon>
        <taxon>Nitrospira</taxon>
    </lineage>
</organism>
<dbReference type="PANTHER" id="PTHR35901">
    <property type="entry name" value="RIBONUCLEASE VAPC3"/>
    <property type="match status" value="1"/>
</dbReference>
<dbReference type="Pfam" id="PF01850">
    <property type="entry name" value="PIN"/>
    <property type="match status" value="1"/>
</dbReference>
<dbReference type="Proteomes" id="UP000066284">
    <property type="component" value="Chromosome 1"/>
</dbReference>
<dbReference type="InterPro" id="IPR051619">
    <property type="entry name" value="TypeII_TA_RNase_PINc/VapC"/>
</dbReference>
<evidence type="ECO:0000256" key="3">
    <source>
        <dbReference type="ARBA" id="ARBA00022723"/>
    </source>
</evidence>
<keyword evidence="9" id="KW-1185">Reference proteome</keyword>
<reference evidence="9" key="1">
    <citation type="submission" date="2015-09" db="EMBL/GenBank/DDBJ databases">
        <authorList>
            <person name="Daims H."/>
        </authorList>
    </citation>
    <scope>NUCLEOTIDE SEQUENCE [LARGE SCALE GENOMIC DNA]</scope>
</reference>
<dbReference type="InterPro" id="IPR002716">
    <property type="entry name" value="PIN_dom"/>
</dbReference>
<dbReference type="InterPro" id="IPR022907">
    <property type="entry name" value="VapC_family"/>
</dbReference>
<evidence type="ECO:0000256" key="6">
    <source>
        <dbReference type="HAMAP-Rule" id="MF_00265"/>
    </source>
</evidence>
<keyword evidence="6" id="KW-0800">Toxin</keyword>
<evidence type="ECO:0000256" key="2">
    <source>
        <dbReference type="ARBA" id="ARBA00022722"/>
    </source>
</evidence>
<dbReference type="RefSeq" id="WP_062487487.1">
    <property type="nucleotide sequence ID" value="NZ_LN885086.1"/>
</dbReference>
<evidence type="ECO:0000313" key="8">
    <source>
        <dbReference type="EMBL" id="CUQ68286.1"/>
    </source>
</evidence>
<dbReference type="GO" id="GO:0004540">
    <property type="term" value="F:RNA nuclease activity"/>
    <property type="evidence" value="ECO:0007669"/>
    <property type="project" value="InterPro"/>
</dbReference>
<comment type="cofactor">
    <cofactor evidence="6">
        <name>Mg(2+)</name>
        <dbReference type="ChEBI" id="CHEBI:18420"/>
    </cofactor>
</comment>
<keyword evidence="5 6" id="KW-0460">Magnesium</keyword>
<dbReference type="GO" id="GO:0000287">
    <property type="term" value="F:magnesium ion binding"/>
    <property type="evidence" value="ECO:0007669"/>
    <property type="project" value="UniProtKB-UniRule"/>
</dbReference>
<name>A0A0S4KYN1_9BACT</name>
<keyword evidence="2 6" id="KW-0540">Nuclease</keyword>
<feature type="binding site" evidence="6">
    <location>
        <position position="6"/>
    </location>
    <ligand>
        <name>Mg(2+)</name>
        <dbReference type="ChEBI" id="CHEBI:18420"/>
    </ligand>
</feature>
<dbReference type="GO" id="GO:0090729">
    <property type="term" value="F:toxin activity"/>
    <property type="evidence" value="ECO:0007669"/>
    <property type="project" value="UniProtKB-KW"/>
</dbReference>
<feature type="binding site" evidence="6">
    <location>
        <position position="98"/>
    </location>
    <ligand>
        <name>Mg(2+)</name>
        <dbReference type="ChEBI" id="CHEBI:18420"/>
    </ligand>
</feature>
<evidence type="ECO:0000256" key="5">
    <source>
        <dbReference type="ARBA" id="ARBA00022842"/>
    </source>
</evidence>
<gene>
    <name evidence="6" type="primary">vapC</name>
    <name evidence="8" type="ORF">NITINOP_3314</name>
</gene>
<evidence type="ECO:0000259" key="7">
    <source>
        <dbReference type="Pfam" id="PF01850"/>
    </source>
</evidence>
<dbReference type="InterPro" id="IPR044153">
    <property type="entry name" value="PIN_Pae0151-like"/>
</dbReference>
<feature type="domain" description="PIN" evidence="7">
    <location>
        <begin position="3"/>
        <end position="119"/>
    </location>
</feature>
<proteinExistence type="inferred from homology"/>
<dbReference type="OrthoDB" id="459975at2"/>
<protein>
    <recommendedName>
        <fullName evidence="6">Ribonuclease VapC</fullName>
        <shortName evidence="6">RNase VapC</shortName>
        <ecNumber evidence="6">3.1.-.-</ecNumber>
    </recommendedName>
    <alternativeName>
        <fullName evidence="6">Toxin VapC</fullName>
    </alternativeName>
</protein>
<dbReference type="PANTHER" id="PTHR35901:SF1">
    <property type="entry name" value="EXONUCLEASE VAPC9"/>
    <property type="match status" value="1"/>
</dbReference>
<comment type="similarity">
    <text evidence="6">Belongs to the PINc/VapC protein family.</text>
</comment>
<evidence type="ECO:0000256" key="4">
    <source>
        <dbReference type="ARBA" id="ARBA00022801"/>
    </source>
</evidence>
<dbReference type="EC" id="3.1.-.-" evidence="6"/>
<comment type="function">
    <text evidence="6">Toxic component of a toxin-antitoxin (TA) system. An RNase.</text>
</comment>
<evidence type="ECO:0000313" key="9">
    <source>
        <dbReference type="Proteomes" id="UP000066284"/>
    </source>
</evidence>
<keyword evidence="1 6" id="KW-1277">Toxin-antitoxin system</keyword>
<dbReference type="GO" id="GO:0016787">
    <property type="term" value="F:hydrolase activity"/>
    <property type="evidence" value="ECO:0007669"/>
    <property type="project" value="UniProtKB-KW"/>
</dbReference>
<dbReference type="AlphaFoldDB" id="A0A0S4KYN1"/>
<sequence length="139" mass="15664">MKIVLDASIAVKWFADEIHADAARRLLTDRYDLLAPELIYAEVANAFLKRWRRKEMSRESVDDAVTQFRRAPLKTAAAVGLLAAAWQIAARHDLSIYDALYVALASSQSCALVTADRKLFNALKDHARVVRLLWVEDVP</sequence>
<dbReference type="STRING" id="1715989.NITINOP_3314"/>
<keyword evidence="3 6" id="KW-0479">Metal-binding</keyword>
<dbReference type="InterPro" id="IPR029060">
    <property type="entry name" value="PIN-like_dom_sf"/>
</dbReference>
<dbReference type="HAMAP" id="MF_00265">
    <property type="entry name" value="VapC_Nob1"/>
    <property type="match status" value="1"/>
</dbReference>
<evidence type="ECO:0000256" key="1">
    <source>
        <dbReference type="ARBA" id="ARBA00022649"/>
    </source>
</evidence>
<dbReference type="EMBL" id="LN885086">
    <property type="protein sequence ID" value="CUQ68286.1"/>
    <property type="molecule type" value="Genomic_DNA"/>
</dbReference>
<keyword evidence="4 6" id="KW-0378">Hydrolase</keyword>
<dbReference type="KEGG" id="nio:NITINOP_3314"/>
<accession>A0A0S4KYN1</accession>